<evidence type="ECO:0000313" key="2">
    <source>
        <dbReference type="Proteomes" id="UP000036000"/>
    </source>
</evidence>
<dbReference type="Proteomes" id="UP000036000">
    <property type="component" value="Chromosome"/>
</dbReference>
<organism evidence="1 2">
    <name type="scientific">Levilactobacillus koreensis</name>
    <dbReference type="NCBI Taxonomy" id="637971"/>
    <lineage>
        <taxon>Bacteria</taxon>
        <taxon>Bacillati</taxon>
        <taxon>Bacillota</taxon>
        <taxon>Bacilli</taxon>
        <taxon>Lactobacillales</taxon>
        <taxon>Lactobacillaceae</taxon>
        <taxon>Levilactobacillus</taxon>
    </lineage>
</organism>
<gene>
    <name evidence="1" type="ORF">ABN16_13370</name>
</gene>
<name>A0AAC8UXK1_9LACO</name>
<dbReference type="AlphaFoldDB" id="A0AAC8UXK1"/>
<proteinExistence type="predicted"/>
<dbReference type="KEGG" id="lko:ABN16_13370"/>
<dbReference type="EMBL" id="CP012033">
    <property type="protein sequence ID" value="AKP65906.1"/>
    <property type="molecule type" value="Genomic_DNA"/>
</dbReference>
<dbReference type="RefSeq" id="WP_048736188.1">
    <property type="nucleotide sequence ID" value="NZ_CP012033.1"/>
</dbReference>
<sequence>MKRGLGLGLAVISFGVAVGFMTTQPVVSQAGTTVRPTPTAVRGSWFQEQDLKYRVKITKSTFVFGGGYYASKKWHPLDQQSYQVSRKVKQGTCTWSKQTNANGYYTVKIKNGKFLVKAKSGILTVKQYRHGKDVNGYPLYFHHIKNAAAVLSGDTK</sequence>
<keyword evidence="2" id="KW-1185">Reference proteome</keyword>
<protein>
    <submittedName>
        <fullName evidence="1">Uncharacterized protein</fullName>
    </submittedName>
</protein>
<accession>A0AAC8UXK1</accession>
<reference evidence="1 2" key="1">
    <citation type="submission" date="2015-07" db="EMBL/GenBank/DDBJ databases">
        <title>Lactobacillus korensis/26-25/ whole genome sequencing.</title>
        <authorList>
            <person name="Kim M.K."/>
            <person name="Im W.-T."/>
            <person name="Srinivasan S."/>
            <person name="Lee J.-J."/>
        </authorList>
    </citation>
    <scope>NUCLEOTIDE SEQUENCE [LARGE SCALE GENOMIC DNA]</scope>
    <source>
        <strain evidence="1 2">26-25</strain>
    </source>
</reference>
<evidence type="ECO:0000313" key="1">
    <source>
        <dbReference type="EMBL" id="AKP65906.1"/>
    </source>
</evidence>